<organism evidence="1 2">
    <name type="scientific">Actinomadura madurae</name>
    <dbReference type="NCBI Taxonomy" id="1993"/>
    <lineage>
        <taxon>Bacteria</taxon>
        <taxon>Bacillati</taxon>
        <taxon>Actinomycetota</taxon>
        <taxon>Actinomycetes</taxon>
        <taxon>Streptosporangiales</taxon>
        <taxon>Thermomonosporaceae</taxon>
        <taxon>Actinomadura</taxon>
    </lineage>
</organism>
<dbReference type="STRING" id="1993.SAMN04489713_10716"/>
<keyword evidence="2" id="KW-1185">Reference proteome</keyword>
<protein>
    <submittedName>
        <fullName evidence="1">Glyoxalase/Bleomycin resistance protein/Dioxygenase superfamily protein</fullName>
    </submittedName>
</protein>
<dbReference type="AlphaFoldDB" id="A0A1I5HZN8"/>
<dbReference type="InterPro" id="IPR029068">
    <property type="entry name" value="Glyas_Bleomycin-R_OHBP_Dase"/>
</dbReference>
<keyword evidence="1" id="KW-0560">Oxidoreductase</keyword>
<evidence type="ECO:0000313" key="2">
    <source>
        <dbReference type="Proteomes" id="UP000183413"/>
    </source>
</evidence>
<dbReference type="Gene3D" id="3.10.180.10">
    <property type="entry name" value="2,3-Dihydroxybiphenyl 1,2-Dioxygenase, domain 1"/>
    <property type="match status" value="1"/>
</dbReference>
<gene>
    <name evidence="1" type="ORF">SAMN04489713_10716</name>
</gene>
<name>A0A1I5HZN8_9ACTN</name>
<dbReference type="GO" id="GO:0051213">
    <property type="term" value="F:dioxygenase activity"/>
    <property type="evidence" value="ECO:0007669"/>
    <property type="project" value="UniProtKB-KW"/>
</dbReference>
<keyword evidence="1" id="KW-0223">Dioxygenase</keyword>
<dbReference type="SUPFAM" id="SSF54593">
    <property type="entry name" value="Glyoxalase/Bleomycin resistance protein/Dihydroxybiphenyl dioxygenase"/>
    <property type="match status" value="1"/>
</dbReference>
<evidence type="ECO:0000313" key="1">
    <source>
        <dbReference type="EMBL" id="SFO53430.1"/>
    </source>
</evidence>
<dbReference type="InParanoid" id="A0A1I5HZN8"/>
<dbReference type="Proteomes" id="UP000183413">
    <property type="component" value="Unassembled WGS sequence"/>
</dbReference>
<reference evidence="1 2" key="1">
    <citation type="submission" date="2016-10" db="EMBL/GenBank/DDBJ databases">
        <authorList>
            <person name="de Groot N.N."/>
        </authorList>
    </citation>
    <scope>NUCLEOTIDE SEQUENCE [LARGE SCALE GENOMIC DNA]</scope>
    <source>
        <strain evidence="1 2">DSM 43067</strain>
    </source>
</reference>
<accession>A0A1I5HZN8</accession>
<dbReference type="EMBL" id="FOVH01000007">
    <property type="protein sequence ID" value="SFO53430.1"/>
    <property type="molecule type" value="Genomic_DNA"/>
</dbReference>
<dbReference type="RefSeq" id="WP_075021864.1">
    <property type="nucleotide sequence ID" value="NZ_FOVH01000007.1"/>
</dbReference>
<proteinExistence type="predicted"/>
<sequence>MSEASFAASLLHPGFYKLGYVTNDREQAIDVLTEQLGVEEFVPFEPSFTVTTADGRTGPASLRCAFSAGRELFLEVLQPVDGLVDVFTEFLTGGEDFQLVFHHVAVIVDDLAAVKRSAAALGMTPAIEAHLPTGMSFTYLKLPGLGHYVEHDQYDGDSRAFLDGVRDREIAPG</sequence>